<dbReference type="Proteomes" id="UP000241421">
    <property type="component" value="Unassembled WGS sequence"/>
</dbReference>
<gene>
    <name evidence="1" type="ORF">C7C56_008850</name>
</gene>
<proteinExistence type="predicted"/>
<keyword evidence="2" id="KW-1185">Reference proteome</keyword>
<dbReference type="EMBL" id="PXWF02000121">
    <property type="protein sequence ID" value="PWF48986.1"/>
    <property type="molecule type" value="Genomic_DNA"/>
</dbReference>
<protein>
    <submittedName>
        <fullName evidence="1">Uncharacterized protein</fullName>
    </submittedName>
</protein>
<dbReference type="AlphaFoldDB" id="A0A2U2HNH3"/>
<sequence length="62" mass="7093">MTHVDENRTKSQEPRELFVHSNLAVADPTSTFWFSVVVFTEVCDFVEIFCSQPDKTNTAPSR</sequence>
<comment type="caution">
    <text evidence="1">The sequence shown here is derived from an EMBL/GenBank/DDBJ whole genome shotgun (WGS) entry which is preliminary data.</text>
</comment>
<evidence type="ECO:0000313" key="1">
    <source>
        <dbReference type="EMBL" id="PWF48986.1"/>
    </source>
</evidence>
<accession>A0A2U2HNH3</accession>
<organism evidence="1 2">
    <name type="scientific">Massilia glaciei</name>
    <dbReference type="NCBI Taxonomy" id="1524097"/>
    <lineage>
        <taxon>Bacteria</taxon>
        <taxon>Pseudomonadati</taxon>
        <taxon>Pseudomonadota</taxon>
        <taxon>Betaproteobacteria</taxon>
        <taxon>Burkholderiales</taxon>
        <taxon>Oxalobacteraceae</taxon>
        <taxon>Telluria group</taxon>
        <taxon>Massilia</taxon>
    </lineage>
</organism>
<name>A0A2U2HNH3_9BURK</name>
<reference evidence="1 2" key="1">
    <citation type="submission" date="2018-04" db="EMBL/GenBank/DDBJ databases">
        <title>Massilia violaceinigra sp. nov., a novel purple-pigmented bacterium isolated from Tianshan glacier, Xinjiang, China.</title>
        <authorList>
            <person name="Wang H."/>
        </authorList>
    </citation>
    <scope>NUCLEOTIDE SEQUENCE [LARGE SCALE GENOMIC DNA]</scope>
    <source>
        <strain evidence="1 2">B448-2</strain>
    </source>
</reference>
<evidence type="ECO:0000313" key="2">
    <source>
        <dbReference type="Proteomes" id="UP000241421"/>
    </source>
</evidence>